<reference evidence="3 4" key="1">
    <citation type="journal article" date="2012" name="Proc. Natl. Acad. Sci. U.S.A.">
        <title>Antigenic diversity is generated by distinct evolutionary mechanisms in African trypanosome species.</title>
        <authorList>
            <person name="Jackson A.P."/>
            <person name="Berry A."/>
            <person name="Aslett M."/>
            <person name="Allison H.C."/>
            <person name="Burton P."/>
            <person name="Vavrova-Anderson J."/>
            <person name="Brown R."/>
            <person name="Browne H."/>
            <person name="Corton N."/>
            <person name="Hauser H."/>
            <person name="Gamble J."/>
            <person name="Gilderthorp R."/>
            <person name="Marcello L."/>
            <person name="McQuillan J."/>
            <person name="Otto T.D."/>
            <person name="Quail M.A."/>
            <person name="Sanders M.J."/>
            <person name="van Tonder A."/>
            <person name="Ginger M.L."/>
            <person name="Field M.C."/>
            <person name="Barry J.D."/>
            <person name="Hertz-Fowler C."/>
            <person name="Berriman M."/>
        </authorList>
    </citation>
    <scope>NUCLEOTIDE SEQUENCE</scope>
    <source>
        <strain evidence="3 4">Y486</strain>
    </source>
</reference>
<feature type="signal peptide" evidence="2">
    <location>
        <begin position="1"/>
        <end position="19"/>
    </location>
</feature>
<evidence type="ECO:0000313" key="3">
    <source>
        <dbReference type="EMBL" id="CCD18428.1"/>
    </source>
</evidence>
<evidence type="ECO:0000256" key="1">
    <source>
        <dbReference type="SAM" id="MobiDB-lite"/>
    </source>
</evidence>
<dbReference type="Proteomes" id="UP000009027">
    <property type="component" value="Unassembled WGS sequence"/>
</dbReference>
<name>F9WLN6_TRYVY</name>
<accession>F9WLN6</accession>
<protein>
    <submittedName>
        <fullName evidence="3">Uncharacterized protein</fullName>
    </submittedName>
</protein>
<evidence type="ECO:0000256" key="2">
    <source>
        <dbReference type="SAM" id="SignalP"/>
    </source>
</evidence>
<dbReference type="EMBL" id="CAEX01001147">
    <property type="protein sequence ID" value="CCD18428.1"/>
    <property type="molecule type" value="Genomic_DNA"/>
</dbReference>
<feature type="chain" id="PRO_5003390585" evidence="2">
    <location>
        <begin position="20"/>
        <end position="299"/>
    </location>
</feature>
<keyword evidence="4" id="KW-1185">Reference proteome</keyword>
<gene>
    <name evidence="3" type="ORF">TvY486_0011160</name>
</gene>
<sequence length="299" mass="32488">MLRLAFCLFILRSLGPLQPVNPPRPHTSSLPCLAPVLSQPPSSSLSPCRSFPHTNQLDRHRAMSGGCRPVVQPRPVPTKDLSVIPMSPPLSRPSLLAIPIFSPRALPSLLFCPSSRCLPFPPLSPFAPFGSLPLPTRLPRCLPTPSFHHLSLPLCGFLPRPLLSLESSFLVSSHCTTCPSSPALLAAKRRLLHLCPSNPLLSPARGYAARHHCAPCVHFWRIGPSLCVFGPPHSRRFPRTTPSFRCHGRAKGSPARPSLGAPRSPSTPQVQRVLRALPGQSPSFCPPFSLLPLPSWLAF</sequence>
<organism evidence="3 4">
    <name type="scientific">Trypanosoma vivax (strain Y486)</name>
    <dbReference type="NCBI Taxonomy" id="1055687"/>
    <lineage>
        <taxon>Eukaryota</taxon>
        <taxon>Discoba</taxon>
        <taxon>Euglenozoa</taxon>
        <taxon>Kinetoplastea</taxon>
        <taxon>Metakinetoplastina</taxon>
        <taxon>Trypanosomatida</taxon>
        <taxon>Trypanosomatidae</taxon>
        <taxon>Trypanosoma</taxon>
        <taxon>Duttonella</taxon>
    </lineage>
</organism>
<keyword evidence="2" id="KW-0732">Signal</keyword>
<dbReference type="AlphaFoldDB" id="F9WLN6"/>
<proteinExistence type="predicted"/>
<evidence type="ECO:0000313" key="4">
    <source>
        <dbReference type="Proteomes" id="UP000009027"/>
    </source>
</evidence>
<dbReference type="VEuPathDB" id="TriTrypDB:TvY486_0011160"/>
<feature type="region of interest" description="Disordered" evidence="1">
    <location>
        <begin position="247"/>
        <end position="269"/>
    </location>
</feature>